<accession>A0ABP9PPS8</accession>
<dbReference type="SUPFAM" id="SSF53474">
    <property type="entry name" value="alpha/beta-Hydrolases"/>
    <property type="match status" value="1"/>
</dbReference>
<feature type="region of interest" description="Disordered" evidence="1">
    <location>
        <begin position="40"/>
        <end position="63"/>
    </location>
</feature>
<comment type="caution">
    <text evidence="2">The sequence shown here is derived from an EMBL/GenBank/DDBJ whole genome shotgun (WGS) entry which is preliminary data.</text>
</comment>
<organism evidence="2 3">
    <name type="scientific">Prosthecobacter algae</name>
    <dbReference type="NCBI Taxonomy" id="1144682"/>
    <lineage>
        <taxon>Bacteria</taxon>
        <taxon>Pseudomonadati</taxon>
        <taxon>Verrucomicrobiota</taxon>
        <taxon>Verrucomicrobiia</taxon>
        <taxon>Verrucomicrobiales</taxon>
        <taxon>Verrucomicrobiaceae</taxon>
        <taxon>Prosthecobacter</taxon>
    </lineage>
</organism>
<name>A0ABP9PPS8_9BACT</name>
<evidence type="ECO:0000313" key="2">
    <source>
        <dbReference type="EMBL" id="GAA5150187.1"/>
    </source>
</evidence>
<dbReference type="InterPro" id="IPR029058">
    <property type="entry name" value="AB_hydrolase_fold"/>
</dbReference>
<gene>
    <name evidence="2" type="ORF">GCM10023213_48840</name>
</gene>
<protein>
    <recommendedName>
        <fullName evidence="4">Alpha/beta hydrolase family protein DUF900</fullName>
    </recommendedName>
</protein>
<dbReference type="Proteomes" id="UP001499852">
    <property type="component" value="Unassembled WGS sequence"/>
</dbReference>
<dbReference type="EMBL" id="BAABIA010000018">
    <property type="protein sequence ID" value="GAA5150187.1"/>
    <property type="molecule type" value="Genomic_DNA"/>
</dbReference>
<sequence>MPQVLGTSAPSRLSFKPRAAAPGEKRLLFESRAHRVLGRGPAVAPASRPQAVPNPQAGTGFDRNIVDEKDRTKAGQWDPNATVWQVTGDPNDLESAKFTPVRVQDIDPKNATIWVNGMANNVKNAAQLGLNHTGKGSFYMIHNPSNGGLSDFGESAVQKLGIPTKVAKSTRDLLRHFDLPTANVVAHSQGSLIANDALEDLRKEGKNMRGMKVKYHGAAANVLKSKMLADSIGAEMEEFRGHALDPVHNIVGMNTVNPLRIAGSLVAAPLLFNSDREKSPHTLKPGDAKKLSPVFNRPVFHPLVPTK</sequence>
<evidence type="ECO:0008006" key="4">
    <source>
        <dbReference type="Google" id="ProtNLM"/>
    </source>
</evidence>
<evidence type="ECO:0000313" key="3">
    <source>
        <dbReference type="Proteomes" id="UP001499852"/>
    </source>
</evidence>
<reference evidence="3" key="1">
    <citation type="journal article" date="2019" name="Int. J. Syst. Evol. Microbiol.">
        <title>The Global Catalogue of Microorganisms (GCM) 10K type strain sequencing project: providing services to taxonomists for standard genome sequencing and annotation.</title>
        <authorList>
            <consortium name="The Broad Institute Genomics Platform"/>
            <consortium name="The Broad Institute Genome Sequencing Center for Infectious Disease"/>
            <person name="Wu L."/>
            <person name="Ma J."/>
        </authorList>
    </citation>
    <scope>NUCLEOTIDE SEQUENCE [LARGE SCALE GENOMIC DNA]</scope>
    <source>
        <strain evidence="3">JCM 18053</strain>
    </source>
</reference>
<keyword evidence="3" id="KW-1185">Reference proteome</keyword>
<evidence type="ECO:0000256" key="1">
    <source>
        <dbReference type="SAM" id="MobiDB-lite"/>
    </source>
</evidence>
<proteinExistence type="predicted"/>